<sequence length="117" mass="12958">MKSRPESKSESPSFFFAPLLECVVWQKLIKAAASSGPLPACLVISDGNFLLNSSHASLVRIHPPDLPDTEALPLPVELLNERTKRAERMCPFLKLLPIFSGNSDTIWKKKEIVVAKC</sequence>
<reference evidence="1 2" key="1">
    <citation type="journal article" date="2019" name="Sci. Rep.">
        <title>Orb-weaving spider Araneus ventricosus genome elucidates the spidroin gene catalogue.</title>
        <authorList>
            <person name="Kono N."/>
            <person name="Nakamura H."/>
            <person name="Ohtoshi R."/>
            <person name="Moran D.A.P."/>
            <person name="Shinohara A."/>
            <person name="Yoshida Y."/>
            <person name="Fujiwara M."/>
            <person name="Mori M."/>
            <person name="Tomita M."/>
            <person name="Arakawa K."/>
        </authorList>
    </citation>
    <scope>NUCLEOTIDE SEQUENCE [LARGE SCALE GENOMIC DNA]</scope>
</reference>
<dbReference type="Proteomes" id="UP000499080">
    <property type="component" value="Unassembled WGS sequence"/>
</dbReference>
<proteinExistence type="predicted"/>
<protein>
    <submittedName>
        <fullName evidence="1">Uncharacterized protein</fullName>
    </submittedName>
</protein>
<comment type="caution">
    <text evidence="1">The sequence shown here is derived from an EMBL/GenBank/DDBJ whole genome shotgun (WGS) entry which is preliminary data.</text>
</comment>
<evidence type="ECO:0000313" key="1">
    <source>
        <dbReference type="EMBL" id="GBN25101.1"/>
    </source>
</evidence>
<accession>A0A4Y2MDC5</accession>
<organism evidence="1 2">
    <name type="scientific">Araneus ventricosus</name>
    <name type="common">Orbweaver spider</name>
    <name type="synonym">Epeira ventricosa</name>
    <dbReference type="NCBI Taxonomy" id="182803"/>
    <lineage>
        <taxon>Eukaryota</taxon>
        <taxon>Metazoa</taxon>
        <taxon>Ecdysozoa</taxon>
        <taxon>Arthropoda</taxon>
        <taxon>Chelicerata</taxon>
        <taxon>Arachnida</taxon>
        <taxon>Araneae</taxon>
        <taxon>Araneomorphae</taxon>
        <taxon>Entelegynae</taxon>
        <taxon>Araneoidea</taxon>
        <taxon>Araneidae</taxon>
        <taxon>Araneus</taxon>
    </lineage>
</organism>
<evidence type="ECO:0000313" key="2">
    <source>
        <dbReference type="Proteomes" id="UP000499080"/>
    </source>
</evidence>
<name>A0A4Y2MDC5_ARAVE</name>
<gene>
    <name evidence="1" type="ORF">AVEN_46409_1</name>
</gene>
<keyword evidence="2" id="KW-1185">Reference proteome</keyword>
<dbReference type="AlphaFoldDB" id="A0A4Y2MDC5"/>
<dbReference type="EMBL" id="BGPR01007202">
    <property type="protein sequence ID" value="GBN25101.1"/>
    <property type="molecule type" value="Genomic_DNA"/>
</dbReference>